<protein>
    <recommendedName>
        <fullName evidence="4 5">Cell division protein FtsZ</fullName>
    </recommendedName>
</protein>
<dbReference type="NCBIfam" id="TIGR00065">
    <property type="entry name" value="ftsZ"/>
    <property type="match status" value="1"/>
</dbReference>
<dbReference type="FunFam" id="3.40.50.1440:FF:000001">
    <property type="entry name" value="Cell division protein FtsZ"/>
    <property type="match status" value="1"/>
</dbReference>
<evidence type="ECO:0000256" key="5">
    <source>
        <dbReference type="NCBIfam" id="TIGR00065"/>
    </source>
</evidence>
<evidence type="ECO:0000256" key="1">
    <source>
        <dbReference type="ARBA" id="ARBA00009690"/>
    </source>
</evidence>
<keyword evidence="10" id="KW-1185">Reference proteome</keyword>
<keyword evidence="2 4" id="KW-0547">Nucleotide-binding</keyword>
<dbReference type="Gene3D" id="3.40.50.1440">
    <property type="entry name" value="Tubulin/FtsZ, GTPase domain"/>
    <property type="match status" value="1"/>
</dbReference>
<proteinExistence type="inferred from homology"/>
<dbReference type="GO" id="GO:0043093">
    <property type="term" value="P:FtsZ-dependent cytokinesis"/>
    <property type="evidence" value="ECO:0007669"/>
    <property type="project" value="UniProtKB-UniRule"/>
</dbReference>
<gene>
    <name evidence="4" type="primary">ftsZ</name>
    <name evidence="9" type="ORF">BXY53_0794</name>
</gene>
<dbReference type="InterPro" id="IPR008280">
    <property type="entry name" value="Tub_FtsZ_C"/>
</dbReference>
<evidence type="ECO:0000313" key="10">
    <source>
        <dbReference type="Proteomes" id="UP000266273"/>
    </source>
</evidence>
<dbReference type="HAMAP" id="MF_00909">
    <property type="entry name" value="FtsZ"/>
    <property type="match status" value="1"/>
</dbReference>
<dbReference type="InterPro" id="IPR045061">
    <property type="entry name" value="FtsZ/CetZ"/>
</dbReference>
<dbReference type="EMBL" id="QXDF01000001">
    <property type="protein sequence ID" value="RIA55718.1"/>
    <property type="molecule type" value="Genomic_DNA"/>
</dbReference>
<feature type="binding site" evidence="4">
    <location>
        <position position="190"/>
    </location>
    <ligand>
        <name>GTP</name>
        <dbReference type="ChEBI" id="CHEBI:37565"/>
    </ligand>
</feature>
<dbReference type="InterPro" id="IPR003008">
    <property type="entry name" value="Tubulin_FtsZ_GTPase"/>
</dbReference>
<dbReference type="OrthoDB" id="9813375at2"/>
<feature type="binding site" evidence="4">
    <location>
        <position position="142"/>
    </location>
    <ligand>
        <name>GTP</name>
        <dbReference type="ChEBI" id="CHEBI:37565"/>
    </ligand>
</feature>
<dbReference type="InterPro" id="IPR000158">
    <property type="entry name" value="Cell_div_FtsZ"/>
</dbReference>
<sequence length="462" mass="49397">MSIHIEPAELSDAHPRMMVIGVGGAGGNAVNNMVEAGVDGVEFIAANTDAQELSMSIAGGRIQMGLDITEGLGAGLKPEIGAAAAEEALDDIRSYLEGVQILFITAGMGGGTGTGAAPVIARAAKDMGILTVAVVTKPFKFEGQRRMKYADKGIAALAAQVDTVLVIPNQNLFRVASKTTTFADAFDRANDVLRSGVSCITELMINEGLSRLDLADIKAVMQNMGTTMIGAGDAADDFGATESAELAVSNWLLEDGSMNVAEGLLTSIIGNQDHLILYQAHEAAEVVQRQLVADDIPSIQADETAHDGSPLRTGLNVSNDMASGGRVDTPYRWRQADDCLASHADVSCNQHDQATERALSGAATRPNTRKAALRAWVERRLAEQRDRIARTMRSVGPVWGELVNAIADFGDACSPRRERTRNAIERILSPLHDFRRMVLRNEFPATKQMSAVCLVATLYYFL</sequence>
<keyword evidence="4" id="KW-0963">Cytoplasm</keyword>
<evidence type="ECO:0000256" key="6">
    <source>
        <dbReference type="SAM" id="MobiDB-lite"/>
    </source>
</evidence>
<keyword evidence="4" id="KW-0131">Cell cycle</keyword>
<dbReference type="AlphaFoldDB" id="A0A397Q3U4"/>
<evidence type="ECO:0000259" key="7">
    <source>
        <dbReference type="SMART" id="SM00864"/>
    </source>
</evidence>
<dbReference type="InterPro" id="IPR018316">
    <property type="entry name" value="Tubulin/FtsZ_2-layer-sand-dom"/>
</dbReference>
<comment type="subunit">
    <text evidence="4">Homodimer. Polymerizes to form a dynamic ring structure in a strictly GTP-dependent manner. Interacts directly with several other division proteins.</text>
</comment>
<comment type="caution">
    <text evidence="9">The sequence shown here is derived from an EMBL/GenBank/DDBJ whole genome shotgun (WGS) entry which is preliminary data.</text>
</comment>
<dbReference type="SMART" id="SM00865">
    <property type="entry name" value="Tubulin_C"/>
    <property type="match status" value="1"/>
</dbReference>
<dbReference type="RefSeq" id="WP_119061759.1">
    <property type="nucleotide sequence ID" value="NZ_QXDF01000001.1"/>
</dbReference>
<dbReference type="Pfam" id="PF00091">
    <property type="entry name" value="Tubulin"/>
    <property type="match status" value="1"/>
</dbReference>
<keyword evidence="4" id="KW-0717">Septation</keyword>
<dbReference type="PRINTS" id="PR00423">
    <property type="entry name" value="CELLDVISFTSZ"/>
</dbReference>
<dbReference type="SUPFAM" id="SSF55307">
    <property type="entry name" value="Tubulin C-terminal domain-like"/>
    <property type="match status" value="1"/>
</dbReference>
<evidence type="ECO:0000256" key="3">
    <source>
        <dbReference type="ARBA" id="ARBA00023134"/>
    </source>
</evidence>
<evidence type="ECO:0000256" key="4">
    <source>
        <dbReference type="HAMAP-Rule" id="MF_00909"/>
    </source>
</evidence>
<dbReference type="GO" id="GO:0005737">
    <property type="term" value="C:cytoplasm"/>
    <property type="evidence" value="ECO:0007669"/>
    <property type="project" value="UniProtKB-SubCell"/>
</dbReference>
<dbReference type="PANTHER" id="PTHR30314:SF3">
    <property type="entry name" value="MITOCHONDRIAL DIVISION PROTEIN FSZA"/>
    <property type="match status" value="1"/>
</dbReference>
<comment type="subcellular location">
    <subcellularLocation>
        <location evidence="4">Cytoplasm</location>
    </subcellularLocation>
    <text evidence="4">Assembles at midcell at the inner surface of the cytoplasmic membrane.</text>
</comment>
<dbReference type="SUPFAM" id="SSF52490">
    <property type="entry name" value="Tubulin nucleotide-binding domain-like"/>
    <property type="match status" value="1"/>
</dbReference>
<dbReference type="GO" id="GO:0000917">
    <property type="term" value="P:division septum assembly"/>
    <property type="evidence" value="ECO:0007669"/>
    <property type="project" value="UniProtKB-KW"/>
</dbReference>
<evidence type="ECO:0000256" key="2">
    <source>
        <dbReference type="ARBA" id="ARBA00022741"/>
    </source>
</evidence>
<keyword evidence="4 9" id="KW-0132">Cell division</keyword>
<dbReference type="CDD" id="cd02201">
    <property type="entry name" value="FtsZ_type1"/>
    <property type="match status" value="1"/>
</dbReference>
<organism evidence="9 10">
    <name type="scientific">Dichotomicrobium thermohalophilum</name>
    <dbReference type="NCBI Taxonomy" id="933063"/>
    <lineage>
        <taxon>Bacteria</taxon>
        <taxon>Pseudomonadati</taxon>
        <taxon>Pseudomonadota</taxon>
        <taxon>Alphaproteobacteria</taxon>
        <taxon>Hyphomicrobiales</taxon>
        <taxon>Hyphomicrobiaceae</taxon>
        <taxon>Dichotomicrobium</taxon>
    </lineage>
</organism>
<dbReference type="PANTHER" id="PTHR30314">
    <property type="entry name" value="CELL DIVISION PROTEIN FTSZ-RELATED"/>
    <property type="match status" value="1"/>
</dbReference>
<feature type="domain" description="Tubulin/FtsZ 2-layer sandwich" evidence="8">
    <location>
        <begin position="212"/>
        <end position="326"/>
    </location>
</feature>
<evidence type="ECO:0000259" key="8">
    <source>
        <dbReference type="SMART" id="SM00865"/>
    </source>
</evidence>
<name>A0A397Q3U4_9HYPH</name>
<keyword evidence="3 4" id="KW-0342">GTP-binding</keyword>
<dbReference type="GO" id="GO:0003924">
    <property type="term" value="F:GTPase activity"/>
    <property type="evidence" value="ECO:0007669"/>
    <property type="project" value="UniProtKB-UniRule"/>
</dbReference>
<dbReference type="SMART" id="SM00864">
    <property type="entry name" value="Tubulin"/>
    <property type="match status" value="1"/>
</dbReference>
<reference evidence="9 10" key="1">
    <citation type="submission" date="2018-08" db="EMBL/GenBank/DDBJ databases">
        <title>Genomic Encyclopedia of Archaeal and Bacterial Type Strains, Phase II (KMG-II): from individual species to whole genera.</title>
        <authorList>
            <person name="Goeker M."/>
        </authorList>
    </citation>
    <scope>NUCLEOTIDE SEQUENCE [LARGE SCALE GENOMIC DNA]</scope>
    <source>
        <strain evidence="9 10">DSM 5002</strain>
    </source>
</reference>
<comment type="function">
    <text evidence="4">Essential cell division protein that forms a contractile ring structure (Z ring) at the future cell division site. The regulation of the ring assembly controls the timing and the location of cell division. One of the functions of the FtsZ ring is to recruit other cell division proteins to the septum to produce a new cell wall between the dividing cells. Binds GTP and shows GTPase activity.</text>
</comment>
<dbReference type="InterPro" id="IPR024757">
    <property type="entry name" value="FtsZ_C"/>
</dbReference>
<feature type="region of interest" description="Disordered" evidence="6">
    <location>
        <begin position="302"/>
        <end position="323"/>
    </location>
</feature>
<dbReference type="GO" id="GO:0005525">
    <property type="term" value="F:GTP binding"/>
    <property type="evidence" value="ECO:0007669"/>
    <property type="project" value="UniProtKB-UniRule"/>
</dbReference>
<dbReference type="GO" id="GO:0032153">
    <property type="term" value="C:cell division site"/>
    <property type="evidence" value="ECO:0007669"/>
    <property type="project" value="UniProtKB-UniRule"/>
</dbReference>
<comment type="similarity">
    <text evidence="1 4">Belongs to the FtsZ family.</text>
</comment>
<dbReference type="InterPro" id="IPR036525">
    <property type="entry name" value="Tubulin/FtsZ_GTPase_sf"/>
</dbReference>
<accession>A0A397Q3U4</accession>
<feature type="domain" description="Tubulin/FtsZ GTPase" evidence="7">
    <location>
        <begin position="16"/>
        <end position="208"/>
    </location>
</feature>
<feature type="binding site" evidence="4">
    <location>
        <position position="146"/>
    </location>
    <ligand>
        <name>GTP</name>
        <dbReference type="ChEBI" id="CHEBI:37565"/>
    </ligand>
</feature>
<dbReference type="GO" id="GO:0051258">
    <property type="term" value="P:protein polymerization"/>
    <property type="evidence" value="ECO:0007669"/>
    <property type="project" value="UniProtKB-UniRule"/>
</dbReference>
<feature type="binding site" evidence="4">
    <location>
        <begin position="111"/>
        <end position="113"/>
    </location>
    <ligand>
        <name>GTP</name>
        <dbReference type="ChEBI" id="CHEBI:37565"/>
    </ligand>
</feature>
<feature type="binding site" evidence="4">
    <location>
        <begin position="24"/>
        <end position="28"/>
    </location>
    <ligand>
        <name>GTP</name>
        <dbReference type="ChEBI" id="CHEBI:37565"/>
    </ligand>
</feature>
<dbReference type="Pfam" id="PF12327">
    <property type="entry name" value="FtsZ_C"/>
    <property type="match status" value="1"/>
</dbReference>
<dbReference type="Proteomes" id="UP000266273">
    <property type="component" value="Unassembled WGS sequence"/>
</dbReference>
<evidence type="ECO:0000313" key="9">
    <source>
        <dbReference type="EMBL" id="RIA55718.1"/>
    </source>
</evidence>